<organism evidence="2 3">
    <name type="scientific">Candolleomyces aberdarensis</name>
    <dbReference type="NCBI Taxonomy" id="2316362"/>
    <lineage>
        <taxon>Eukaryota</taxon>
        <taxon>Fungi</taxon>
        <taxon>Dikarya</taxon>
        <taxon>Basidiomycota</taxon>
        <taxon>Agaricomycotina</taxon>
        <taxon>Agaricomycetes</taxon>
        <taxon>Agaricomycetidae</taxon>
        <taxon>Agaricales</taxon>
        <taxon>Agaricineae</taxon>
        <taxon>Psathyrellaceae</taxon>
        <taxon>Candolleomyces</taxon>
    </lineage>
</organism>
<comment type="caution">
    <text evidence="2">The sequence shown here is derived from an EMBL/GenBank/DDBJ whole genome shotgun (WGS) entry which is preliminary data.</text>
</comment>
<evidence type="ECO:0000256" key="1">
    <source>
        <dbReference type="SAM" id="SignalP"/>
    </source>
</evidence>
<protein>
    <recommendedName>
        <fullName evidence="4">Hydrophobin</fullName>
    </recommendedName>
</protein>
<feature type="signal peptide" evidence="1">
    <location>
        <begin position="1"/>
        <end position="22"/>
    </location>
</feature>
<proteinExistence type="predicted"/>
<gene>
    <name evidence="2" type="ORF">EST38_g12213</name>
</gene>
<evidence type="ECO:0000313" key="3">
    <source>
        <dbReference type="Proteomes" id="UP000290288"/>
    </source>
</evidence>
<accession>A0A4Q2D4H1</accession>
<evidence type="ECO:0008006" key="4">
    <source>
        <dbReference type="Google" id="ProtNLM"/>
    </source>
</evidence>
<evidence type="ECO:0000313" key="2">
    <source>
        <dbReference type="EMBL" id="RXW13642.1"/>
    </source>
</evidence>
<sequence>MRFSSPAIAFAAANLGLSSVIAAQPCESLTALCIAGTLSGLAQIVAHPTPGQTGCDNVTDSGM</sequence>
<keyword evidence="1" id="KW-0732">Signal</keyword>
<name>A0A4Q2D4H1_9AGAR</name>
<dbReference type="EMBL" id="SDEE01000865">
    <property type="protein sequence ID" value="RXW13642.1"/>
    <property type="molecule type" value="Genomic_DNA"/>
</dbReference>
<reference evidence="2 3" key="1">
    <citation type="submission" date="2019-01" db="EMBL/GenBank/DDBJ databases">
        <title>Draft genome sequence of Psathyrella aberdarensis IHI B618.</title>
        <authorList>
            <person name="Buettner E."/>
            <person name="Kellner H."/>
        </authorList>
    </citation>
    <scope>NUCLEOTIDE SEQUENCE [LARGE SCALE GENOMIC DNA]</scope>
    <source>
        <strain evidence="2 3">IHI B618</strain>
    </source>
</reference>
<keyword evidence="3" id="KW-1185">Reference proteome</keyword>
<feature type="chain" id="PRO_5020284550" description="Hydrophobin" evidence="1">
    <location>
        <begin position="23"/>
        <end position="63"/>
    </location>
</feature>
<dbReference type="AlphaFoldDB" id="A0A4Q2D4H1"/>
<dbReference type="Proteomes" id="UP000290288">
    <property type="component" value="Unassembled WGS sequence"/>
</dbReference>